<protein>
    <submittedName>
        <fullName evidence="9">MotA/TolQ/ExbB proton channel family protein</fullName>
    </submittedName>
</protein>
<keyword evidence="2" id="KW-1003">Cell membrane</keyword>
<keyword evidence="4 7" id="KW-1133">Transmembrane helix</keyword>
<feature type="transmembrane region" description="Helical" evidence="7">
    <location>
        <begin position="177"/>
        <end position="201"/>
    </location>
</feature>
<keyword evidence="10" id="KW-1185">Reference proteome</keyword>
<evidence type="ECO:0000256" key="2">
    <source>
        <dbReference type="ARBA" id="ARBA00022475"/>
    </source>
</evidence>
<feature type="domain" description="MotA/TolQ/ExbB proton channel" evidence="8">
    <location>
        <begin position="149"/>
        <end position="254"/>
    </location>
</feature>
<reference evidence="9 10" key="1">
    <citation type="submission" date="2024-09" db="EMBL/GenBank/DDBJ databases">
        <title>Laminarin stimulates single cell rates of sulfate reduction while oxygen inhibits transcriptomic activity in coastal marine sediment.</title>
        <authorList>
            <person name="Lindsay M."/>
            <person name="Orcutt B."/>
            <person name="Emerson D."/>
            <person name="Stepanauskas R."/>
            <person name="D'Angelo T."/>
        </authorList>
    </citation>
    <scope>NUCLEOTIDE SEQUENCE [LARGE SCALE GENOMIC DNA]</scope>
    <source>
        <strain evidence="9">SAG AM-311-K15</strain>
    </source>
</reference>
<comment type="similarity">
    <text evidence="6">Belongs to the exbB/tolQ family.</text>
</comment>
<dbReference type="EMBL" id="JBHPBY010000065">
    <property type="protein sequence ID" value="MFC1849909.1"/>
    <property type="molecule type" value="Genomic_DNA"/>
</dbReference>
<dbReference type="Proteomes" id="UP001594351">
    <property type="component" value="Unassembled WGS sequence"/>
</dbReference>
<comment type="subcellular location">
    <subcellularLocation>
        <location evidence="1">Cell membrane</location>
        <topology evidence="1">Multi-pass membrane protein</topology>
    </subcellularLocation>
    <subcellularLocation>
        <location evidence="6">Membrane</location>
        <topology evidence="6">Multi-pass membrane protein</topology>
    </subcellularLocation>
</comment>
<sequence length="271" mass="29543">MGTPKPQKVVHMILSLSVFTLGFLFLFPLTALAQIGTTHAAGGGLNIFELYQQMGLLAKAVFWVLVAMSVWSFYVAISRYVLLHQARSQSMQFIKVARPLLDKNRIQELIKITKRFSKSHMARIYSRVCYELTTNIELHKSEESDLTVDQMASILNRAVYGETQVVTAELKKNLSGLATIGATAPFVGLFGTVIGVINAFTGIADAGAGGIGAVSAGIAEALIETAVGLFVAIPAVWLFNYFINKVGHFTAEMEGNGSDLVDYFLRKGMRI</sequence>
<feature type="transmembrane region" description="Helical" evidence="7">
    <location>
        <begin position="221"/>
        <end position="243"/>
    </location>
</feature>
<comment type="caution">
    <text evidence="9">The sequence shown here is derived from an EMBL/GenBank/DDBJ whole genome shotgun (WGS) entry which is preliminary data.</text>
</comment>
<accession>A0ABV6YUN6</accession>
<organism evidence="9 10">
    <name type="scientific">candidate division CSSED10-310 bacterium</name>
    <dbReference type="NCBI Taxonomy" id="2855610"/>
    <lineage>
        <taxon>Bacteria</taxon>
        <taxon>Bacteria division CSSED10-310</taxon>
    </lineage>
</organism>
<dbReference type="PANTHER" id="PTHR30625">
    <property type="entry name" value="PROTEIN TOLQ"/>
    <property type="match status" value="1"/>
</dbReference>
<evidence type="ECO:0000313" key="9">
    <source>
        <dbReference type="EMBL" id="MFC1849909.1"/>
    </source>
</evidence>
<evidence type="ECO:0000256" key="6">
    <source>
        <dbReference type="RuleBase" id="RU004057"/>
    </source>
</evidence>
<keyword evidence="6" id="KW-0653">Protein transport</keyword>
<dbReference type="InterPro" id="IPR050790">
    <property type="entry name" value="ExbB/TolQ_transport"/>
</dbReference>
<dbReference type="Pfam" id="PF01618">
    <property type="entry name" value="MotA_ExbB"/>
    <property type="match status" value="1"/>
</dbReference>
<proteinExistence type="inferred from homology"/>
<name>A0ABV6YUN6_UNCC1</name>
<feature type="transmembrane region" description="Helical" evidence="7">
    <location>
        <begin position="56"/>
        <end position="82"/>
    </location>
</feature>
<gene>
    <name evidence="9" type="ORF">ACFL27_06840</name>
</gene>
<evidence type="ECO:0000256" key="1">
    <source>
        <dbReference type="ARBA" id="ARBA00004651"/>
    </source>
</evidence>
<evidence type="ECO:0000259" key="8">
    <source>
        <dbReference type="Pfam" id="PF01618"/>
    </source>
</evidence>
<evidence type="ECO:0000256" key="7">
    <source>
        <dbReference type="SAM" id="Phobius"/>
    </source>
</evidence>
<evidence type="ECO:0000256" key="3">
    <source>
        <dbReference type="ARBA" id="ARBA00022692"/>
    </source>
</evidence>
<keyword evidence="5 7" id="KW-0472">Membrane</keyword>
<keyword evidence="6" id="KW-0813">Transport</keyword>
<dbReference type="InterPro" id="IPR002898">
    <property type="entry name" value="MotA_ExbB_proton_chnl"/>
</dbReference>
<evidence type="ECO:0000256" key="4">
    <source>
        <dbReference type="ARBA" id="ARBA00022989"/>
    </source>
</evidence>
<evidence type="ECO:0000256" key="5">
    <source>
        <dbReference type="ARBA" id="ARBA00023136"/>
    </source>
</evidence>
<dbReference type="PANTHER" id="PTHR30625:SF3">
    <property type="entry name" value="TOL-PAL SYSTEM PROTEIN TOLQ"/>
    <property type="match status" value="1"/>
</dbReference>
<keyword evidence="3 7" id="KW-0812">Transmembrane</keyword>
<evidence type="ECO:0000313" key="10">
    <source>
        <dbReference type="Proteomes" id="UP001594351"/>
    </source>
</evidence>